<comment type="function">
    <text evidence="11">Catalyzes the formation of phosphatidylethanolamine (PtdEtn) from phosphatidylserine (PtdSer).</text>
</comment>
<feature type="chain" id="PRO_5023264722" description="Phosphatidylserine decarboxylase beta chain" evidence="11">
    <location>
        <begin position="1"/>
        <end position="218"/>
    </location>
</feature>
<dbReference type="GO" id="GO:0005886">
    <property type="term" value="C:plasma membrane"/>
    <property type="evidence" value="ECO:0007669"/>
    <property type="project" value="UniProtKB-SubCell"/>
</dbReference>
<comment type="catalytic activity">
    <reaction evidence="11">
        <text>a 1,2-diacyl-sn-glycero-3-phospho-L-serine + H(+) = a 1,2-diacyl-sn-glycero-3-phosphoethanolamine + CO2</text>
        <dbReference type="Rhea" id="RHEA:20828"/>
        <dbReference type="ChEBI" id="CHEBI:15378"/>
        <dbReference type="ChEBI" id="CHEBI:16526"/>
        <dbReference type="ChEBI" id="CHEBI:57262"/>
        <dbReference type="ChEBI" id="CHEBI:64612"/>
        <dbReference type="EC" id="4.1.1.65"/>
    </reaction>
</comment>
<dbReference type="OrthoDB" id="9790893at2"/>
<evidence type="ECO:0000256" key="4">
    <source>
        <dbReference type="ARBA" id="ARBA00023098"/>
    </source>
</evidence>
<comment type="cofactor">
    <cofactor evidence="11">
        <name>pyruvate</name>
        <dbReference type="ChEBI" id="CHEBI:15361"/>
    </cofactor>
    <text evidence="11">Binds 1 pyruvoyl group covalently per subunit.</text>
</comment>
<proteinExistence type="inferred from homology"/>
<dbReference type="GO" id="GO:0004609">
    <property type="term" value="F:phosphatidylserine decarboxylase activity"/>
    <property type="evidence" value="ECO:0007669"/>
    <property type="project" value="UniProtKB-UniRule"/>
</dbReference>
<dbReference type="Proteomes" id="UP000220102">
    <property type="component" value="Unassembled WGS sequence"/>
</dbReference>
<keyword evidence="6 11" id="KW-0865">Zymogen</keyword>
<protein>
    <recommendedName>
        <fullName evidence="11">Phosphatidylserine decarboxylase proenzyme</fullName>
        <ecNumber evidence="11">4.1.1.65</ecNumber>
    </recommendedName>
    <component>
        <recommendedName>
            <fullName evidence="11">Phosphatidylserine decarboxylase alpha chain</fullName>
        </recommendedName>
    </component>
    <component>
        <recommendedName>
            <fullName evidence="11">Phosphatidylserine decarboxylase beta chain</fullName>
        </recommendedName>
    </component>
</protein>
<dbReference type="EMBL" id="PDEQ01000003">
    <property type="protein sequence ID" value="PEN13767.1"/>
    <property type="molecule type" value="Genomic_DNA"/>
</dbReference>
<evidence type="ECO:0000256" key="5">
    <source>
        <dbReference type="ARBA" id="ARBA00023136"/>
    </source>
</evidence>
<organism evidence="13 14">
    <name type="scientific">Longibacter salinarum</name>
    <dbReference type="NCBI Taxonomy" id="1850348"/>
    <lineage>
        <taxon>Bacteria</taxon>
        <taxon>Pseudomonadati</taxon>
        <taxon>Rhodothermota</taxon>
        <taxon>Rhodothermia</taxon>
        <taxon>Rhodothermales</taxon>
        <taxon>Salisaetaceae</taxon>
        <taxon>Longibacter</taxon>
    </lineage>
</organism>
<keyword evidence="12" id="KW-1133">Transmembrane helix</keyword>
<evidence type="ECO:0000256" key="6">
    <source>
        <dbReference type="ARBA" id="ARBA00023145"/>
    </source>
</evidence>
<feature type="active site" description="Schiff-base intermediate with substrate; via pyruvic acid" evidence="11">
    <location>
        <position position="219"/>
    </location>
</feature>
<evidence type="ECO:0000256" key="8">
    <source>
        <dbReference type="ARBA" id="ARBA00023239"/>
    </source>
</evidence>
<evidence type="ECO:0000256" key="2">
    <source>
        <dbReference type="ARBA" id="ARBA00022516"/>
    </source>
</evidence>
<feature type="chain" id="PRO_5023264721" description="Phosphatidylserine decarboxylase alpha chain" evidence="11">
    <location>
        <begin position="219"/>
        <end position="272"/>
    </location>
</feature>
<keyword evidence="5 11" id="KW-0472">Membrane</keyword>
<evidence type="ECO:0000256" key="10">
    <source>
        <dbReference type="ARBA" id="ARBA00023317"/>
    </source>
</evidence>
<dbReference type="EC" id="4.1.1.65" evidence="11"/>
<evidence type="ECO:0000256" key="11">
    <source>
        <dbReference type="HAMAP-Rule" id="MF_00664"/>
    </source>
</evidence>
<keyword evidence="4 11" id="KW-0443">Lipid metabolism</keyword>
<evidence type="ECO:0000313" key="13">
    <source>
        <dbReference type="EMBL" id="PEN13767.1"/>
    </source>
</evidence>
<feature type="transmembrane region" description="Helical" evidence="12">
    <location>
        <begin position="65"/>
        <end position="82"/>
    </location>
</feature>
<comment type="PTM">
    <text evidence="11">Is synthesized initially as an inactive proenzyme. Formation of the active enzyme involves a self-maturation process in which the active site pyruvoyl group is generated from an internal serine residue via an autocatalytic post-translational modification. Two non-identical subunits are generated from the proenzyme in this reaction, and the pyruvate is formed at the N-terminus of the alpha chain, which is derived from the carboxyl end of the proenzyme. The post-translation cleavage follows an unusual pathway, termed non-hydrolytic serinolysis, in which the side chain hydroxyl group of the serine supplies its oxygen atom to form the C-terminus of the beta chain, while the remainder of the serine residue undergoes an oxidative deamination to produce ammonia and the pyruvoyl prosthetic group on the alpha chain.</text>
</comment>
<comment type="subcellular location">
    <subcellularLocation>
        <location evidence="11">Cell membrane</location>
        <topology evidence="11">Peripheral membrane protein</topology>
    </subcellularLocation>
</comment>
<comment type="pathway">
    <text evidence="11">Phospholipid metabolism; phosphatidylethanolamine biosynthesis; phosphatidylethanolamine from CDP-diacylglycerol: step 2/2.</text>
</comment>
<keyword evidence="10 11" id="KW-0670">Pyruvate</keyword>
<keyword evidence="1 11" id="KW-1003">Cell membrane</keyword>
<evidence type="ECO:0000256" key="1">
    <source>
        <dbReference type="ARBA" id="ARBA00022475"/>
    </source>
</evidence>
<evidence type="ECO:0000256" key="9">
    <source>
        <dbReference type="ARBA" id="ARBA00023264"/>
    </source>
</evidence>
<dbReference type="InterPro" id="IPR003817">
    <property type="entry name" value="PS_Dcarbxylase"/>
</dbReference>
<evidence type="ECO:0000256" key="12">
    <source>
        <dbReference type="SAM" id="Phobius"/>
    </source>
</evidence>
<dbReference type="GO" id="GO:0006646">
    <property type="term" value="P:phosphatidylethanolamine biosynthetic process"/>
    <property type="evidence" value="ECO:0007669"/>
    <property type="project" value="UniProtKB-UniRule"/>
</dbReference>
<dbReference type="AlphaFoldDB" id="A0A2A8CYW4"/>
<dbReference type="UniPathway" id="UPA00558">
    <property type="reaction ID" value="UER00616"/>
</dbReference>
<comment type="similarity">
    <text evidence="11">Belongs to the phosphatidylserine decarboxylase family. PSD-A subfamily.</text>
</comment>
<dbReference type="NCBIfam" id="NF003678">
    <property type="entry name" value="PRK05305.1-2"/>
    <property type="match status" value="1"/>
</dbReference>
<comment type="subunit">
    <text evidence="11">Heterodimer of a large membrane-associated beta subunit and a small pyruvoyl-containing alpha subunit.</text>
</comment>
<keyword evidence="3 11" id="KW-0210">Decarboxylase</keyword>
<keyword evidence="14" id="KW-1185">Reference proteome</keyword>
<keyword evidence="2 11" id="KW-0444">Lipid biosynthesis</keyword>
<feature type="modified residue" description="Pyruvic acid (Ser); by autocatalysis" evidence="11">
    <location>
        <position position="219"/>
    </location>
</feature>
<feature type="transmembrane region" description="Helical" evidence="12">
    <location>
        <begin position="37"/>
        <end position="58"/>
    </location>
</feature>
<feature type="site" description="Cleavage (non-hydrolytic); by autocatalysis" evidence="11">
    <location>
        <begin position="218"/>
        <end position="219"/>
    </location>
</feature>
<sequence>MAHRLALLSVCRSGARRISCLSPPDLSTYLNVFAREGYFIIAGAVVLGLLIGSGALWFDPWLWRAPFLLVGAGVIAFTLYFFRDPDRSAPAEAREGRAFVAPADGKIVEIVEEEEPLYLEGPSTRISIFLSPLNVHVNRVPANGVIEYVRYVPGDYLVAWHPKASEKNERSEIGMEHESGTRILFKQIAGAVARRIEYHVEEGDSVVAGERFGIVKFGSRMDVHVPPHIEVNADVGDRTTAGETVLGQLPDAAGVVSGASLSDSTPAPETNA</sequence>
<dbReference type="PANTHER" id="PTHR35809">
    <property type="entry name" value="ARCHAETIDYLSERINE DECARBOXYLASE PROENZYME-RELATED"/>
    <property type="match status" value="1"/>
</dbReference>
<keyword evidence="12" id="KW-0812">Transmembrane</keyword>
<comment type="caution">
    <text evidence="13">The sequence shown here is derived from an EMBL/GenBank/DDBJ whole genome shotgun (WGS) entry which is preliminary data.</text>
</comment>
<reference evidence="13 14" key="1">
    <citation type="submission" date="2017-10" db="EMBL/GenBank/DDBJ databases">
        <title>Draft genome of Longibacter Salinarum.</title>
        <authorList>
            <person name="Goh K.M."/>
            <person name="Shamsir M.S."/>
            <person name="Lim S.W."/>
        </authorList>
    </citation>
    <scope>NUCLEOTIDE SEQUENCE [LARGE SCALE GENOMIC DNA]</scope>
    <source>
        <strain evidence="13 14">KCTC 52045</strain>
    </source>
</reference>
<keyword evidence="7 11" id="KW-0594">Phospholipid biosynthesis</keyword>
<evidence type="ECO:0000256" key="7">
    <source>
        <dbReference type="ARBA" id="ARBA00023209"/>
    </source>
</evidence>
<accession>A0A2A8CYW4</accession>
<dbReference type="Pfam" id="PF02666">
    <property type="entry name" value="PS_Dcarbxylase"/>
    <property type="match status" value="1"/>
</dbReference>
<dbReference type="NCBIfam" id="NF003685">
    <property type="entry name" value="PRK05305.2-5"/>
    <property type="match status" value="1"/>
</dbReference>
<dbReference type="PANTHER" id="PTHR35809:SF1">
    <property type="entry name" value="ARCHAETIDYLSERINE DECARBOXYLASE PROENZYME-RELATED"/>
    <property type="match status" value="1"/>
</dbReference>
<dbReference type="HAMAP" id="MF_00664">
    <property type="entry name" value="PS_decarb_PSD_A"/>
    <property type="match status" value="1"/>
</dbReference>
<dbReference type="InterPro" id="IPR033175">
    <property type="entry name" value="PSD-A"/>
</dbReference>
<keyword evidence="9 11" id="KW-1208">Phospholipid metabolism</keyword>
<gene>
    <name evidence="11" type="primary">psd</name>
    <name evidence="13" type="ORF">CRI94_06760</name>
</gene>
<keyword evidence="8 11" id="KW-0456">Lyase</keyword>
<evidence type="ECO:0000256" key="3">
    <source>
        <dbReference type="ARBA" id="ARBA00022793"/>
    </source>
</evidence>
<evidence type="ECO:0000313" key="14">
    <source>
        <dbReference type="Proteomes" id="UP000220102"/>
    </source>
</evidence>
<name>A0A2A8CYW4_9BACT</name>